<sequence>MRGYRAATPLPRVALAQAVERLWWKHLVSFWIFEFHYDQADTSADVFLEPVEHLATWWSSHREAVQDAFASRA</sequence>
<reference evidence="2" key="1">
    <citation type="journal article" date="2019" name="Int. J. Syst. Evol. Microbiol.">
        <title>The Global Catalogue of Microorganisms (GCM) 10K type strain sequencing project: providing services to taxonomists for standard genome sequencing and annotation.</title>
        <authorList>
            <consortium name="The Broad Institute Genomics Platform"/>
            <consortium name="The Broad Institute Genome Sequencing Center for Infectious Disease"/>
            <person name="Wu L."/>
            <person name="Ma J."/>
        </authorList>
    </citation>
    <scope>NUCLEOTIDE SEQUENCE [LARGE SCALE GENOMIC DNA]</scope>
    <source>
        <strain evidence="2">JCM 12607</strain>
    </source>
</reference>
<accession>A0ABW2X643</accession>
<protein>
    <submittedName>
        <fullName evidence="1">Uncharacterized protein</fullName>
    </submittedName>
</protein>
<keyword evidence="2" id="KW-1185">Reference proteome</keyword>
<dbReference type="Proteomes" id="UP001596915">
    <property type="component" value="Unassembled WGS sequence"/>
</dbReference>
<name>A0ABW2X643_9ACTN</name>
<proteinExistence type="predicted"/>
<comment type="caution">
    <text evidence="1">The sequence shown here is derived from an EMBL/GenBank/DDBJ whole genome shotgun (WGS) entry which is preliminary data.</text>
</comment>
<gene>
    <name evidence="1" type="ORF">ACFQ2K_48485</name>
</gene>
<dbReference type="EMBL" id="JBHTGL010000008">
    <property type="protein sequence ID" value="MFD0629291.1"/>
    <property type="molecule type" value="Genomic_DNA"/>
</dbReference>
<evidence type="ECO:0000313" key="2">
    <source>
        <dbReference type="Proteomes" id="UP001596915"/>
    </source>
</evidence>
<evidence type="ECO:0000313" key="1">
    <source>
        <dbReference type="EMBL" id="MFD0629291.1"/>
    </source>
</evidence>
<organism evidence="1 2">
    <name type="scientific">Streptomyces sanglieri</name>
    <dbReference type="NCBI Taxonomy" id="193460"/>
    <lineage>
        <taxon>Bacteria</taxon>
        <taxon>Bacillati</taxon>
        <taxon>Actinomycetota</taxon>
        <taxon>Actinomycetes</taxon>
        <taxon>Kitasatosporales</taxon>
        <taxon>Streptomycetaceae</taxon>
        <taxon>Streptomyces</taxon>
    </lineage>
</organism>